<comment type="similarity">
    <text evidence="2">Belongs to the nitroreductase family.</text>
</comment>
<evidence type="ECO:0000313" key="8">
    <source>
        <dbReference type="EMBL" id="SFE00222.1"/>
    </source>
</evidence>
<organism evidence="8 9">
    <name type="scientific">Thermophagus xiamenensis</name>
    <dbReference type="NCBI Taxonomy" id="385682"/>
    <lineage>
        <taxon>Bacteria</taxon>
        <taxon>Pseudomonadati</taxon>
        <taxon>Bacteroidota</taxon>
        <taxon>Bacteroidia</taxon>
        <taxon>Marinilabiliales</taxon>
        <taxon>Marinilabiliaceae</taxon>
        <taxon>Thermophagus</taxon>
    </lineage>
</organism>
<dbReference type="eggNOG" id="COG0778">
    <property type="taxonomic scope" value="Bacteria"/>
</dbReference>
<dbReference type="RefSeq" id="WP_010526691.1">
    <property type="nucleotide sequence ID" value="NZ_AFSL01000015.1"/>
</dbReference>
<evidence type="ECO:0000256" key="1">
    <source>
        <dbReference type="ARBA" id="ARBA00001917"/>
    </source>
</evidence>
<accession>A0A1I1WYT2</accession>
<gene>
    <name evidence="8" type="ORF">SAMN05444380_10579</name>
</gene>
<dbReference type="InterPro" id="IPR029479">
    <property type="entry name" value="Nitroreductase"/>
</dbReference>
<reference evidence="8 9" key="1">
    <citation type="submission" date="2016-10" db="EMBL/GenBank/DDBJ databases">
        <authorList>
            <person name="de Groot N.N."/>
        </authorList>
    </citation>
    <scope>NUCLEOTIDE SEQUENCE [LARGE SCALE GENOMIC DNA]</scope>
    <source>
        <strain evidence="8 9">DSM 19012</strain>
    </source>
</reference>
<dbReference type="GO" id="GO:0016491">
    <property type="term" value="F:oxidoreductase activity"/>
    <property type="evidence" value="ECO:0007669"/>
    <property type="project" value="UniProtKB-KW"/>
</dbReference>
<keyword evidence="6" id="KW-0560">Oxidoreductase</keyword>
<keyword evidence="4" id="KW-0288">FMN</keyword>
<dbReference type="PANTHER" id="PTHR43673">
    <property type="entry name" value="NAD(P)H NITROREDUCTASE YDGI-RELATED"/>
    <property type="match status" value="1"/>
</dbReference>
<dbReference type="Gene3D" id="3.40.109.10">
    <property type="entry name" value="NADH Oxidase"/>
    <property type="match status" value="1"/>
</dbReference>
<evidence type="ECO:0000256" key="6">
    <source>
        <dbReference type="ARBA" id="ARBA00023002"/>
    </source>
</evidence>
<feature type="domain" description="Nitroreductase" evidence="7">
    <location>
        <begin position="8"/>
        <end position="185"/>
    </location>
</feature>
<comment type="cofactor">
    <cofactor evidence="1">
        <name>FMN</name>
        <dbReference type="ChEBI" id="CHEBI:58210"/>
    </cofactor>
</comment>
<evidence type="ECO:0000256" key="2">
    <source>
        <dbReference type="ARBA" id="ARBA00007118"/>
    </source>
</evidence>
<keyword evidence="9" id="KW-1185">Reference proteome</keyword>
<dbReference type="InterPro" id="IPR000415">
    <property type="entry name" value="Nitroreductase-like"/>
</dbReference>
<protein>
    <submittedName>
        <fullName evidence="8">Nitroreductase</fullName>
    </submittedName>
</protein>
<evidence type="ECO:0000256" key="4">
    <source>
        <dbReference type="ARBA" id="ARBA00022643"/>
    </source>
</evidence>
<dbReference type="STRING" id="385682.SAMN05444380_10579"/>
<name>A0A1I1WYT2_9BACT</name>
<dbReference type="EMBL" id="FONA01000005">
    <property type="protein sequence ID" value="SFE00222.1"/>
    <property type="molecule type" value="Genomic_DNA"/>
</dbReference>
<evidence type="ECO:0000256" key="5">
    <source>
        <dbReference type="ARBA" id="ARBA00022857"/>
    </source>
</evidence>
<proteinExistence type="inferred from homology"/>
<keyword evidence="5" id="KW-0521">NADP</keyword>
<dbReference type="Proteomes" id="UP000181976">
    <property type="component" value="Unassembled WGS sequence"/>
</dbReference>
<keyword evidence="3" id="KW-0285">Flavoprotein</keyword>
<dbReference type="FunCoup" id="A0A1I1WYT2">
    <property type="interactions" value="94"/>
</dbReference>
<evidence type="ECO:0000256" key="3">
    <source>
        <dbReference type="ARBA" id="ARBA00022630"/>
    </source>
</evidence>
<evidence type="ECO:0000313" key="9">
    <source>
        <dbReference type="Proteomes" id="UP000181976"/>
    </source>
</evidence>
<dbReference type="CDD" id="cd02149">
    <property type="entry name" value="NfsB-like"/>
    <property type="match status" value="1"/>
</dbReference>
<sequence length="209" mass="23866">MEYLNKLQWRYATKRFDKSRKLNSTQVDNLLQAANLAPTSYGLQPFAIAMVTDDKVKEKLSPAAFNQPQVTEASHLFIFSARTDLTDRDVEQYIERIANTRGIPKESLADFDQTMKGTIKNLQPEQRFQWAARQAYISLGMLLSAAALQDIDACPMEGFNNDQFDEILGLKEKGFSTLAMVAAGYRSAKDEYQHYKKVRKSLDEFVINY</sequence>
<dbReference type="AlphaFoldDB" id="A0A1I1WYT2"/>
<evidence type="ECO:0000259" key="7">
    <source>
        <dbReference type="Pfam" id="PF00881"/>
    </source>
</evidence>
<dbReference type="SUPFAM" id="SSF55469">
    <property type="entry name" value="FMN-dependent nitroreductase-like"/>
    <property type="match status" value="1"/>
</dbReference>
<dbReference type="InParanoid" id="A0A1I1WYT2"/>
<dbReference type="OrthoDB" id="9809288at2"/>
<dbReference type="PANTHER" id="PTHR43673:SF2">
    <property type="entry name" value="NITROREDUCTASE"/>
    <property type="match status" value="1"/>
</dbReference>
<dbReference type="Pfam" id="PF00881">
    <property type="entry name" value="Nitroreductase"/>
    <property type="match status" value="1"/>
</dbReference>
<dbReference type="InterPro" id="IPR033878">
    <property type="entry name" value="NfsB-like"/>
</dbReference>